<dbReference type="AlphaFoldDB" id="A0A1J6IQ18"/>
<keyword evidence="2" id="KW-1185">Reference proteome</keyword>
<dbReference type="EMBL" id="MJEQ01037189">
    <property type="protein sequence ID" value="OIT00931.1"/>
    <property type="molecule type" value="Genomic_DNA"/>
</dbReference>
<sequence length="66" mass="7539">MFSLLSVVSGDSLGMFCGNFSNFSVATCSDTNVFRDDCLCNYFGHHGKLWRNLSFQGDTSRHRYWC</sequence>
<organism evidence="1 2">
    <name type="scientific">Nicotiana attenuata</name>
    <name type="common">Coyote tobacco</name>
    <dbReference type="NCBI Taxonomy" id="49451"/>
    <lineage>
        <taxon>Eukaryota</taxon>
        <taxon>Viridiplantae</taxon>
        <taxon>Streptophyta</taxon>
        <taxon>Embryophyta</taxon>
        <taxon>Tracheophyta</taxon>
        <taxon>Spermatophyta</taxon>
        <taxon>Magnoliopsida</taxon>
        <taxon>eudicotyledons</taxon>
        <taxon>Gunneridae</taxon>
        <taxon>Pentapetalae</taxon>
        <taxon>asterids</taxon>
        <taxon>lamiids</taxon>
        <taxon>Solanales</taxon>
        <taxon>Solanaceae</taxon>
        <taxon>Nicotianoideae</taxon>
        <taxon>Nicotianeae</taxon>
        <taxon>Nicotiana</taxon>
    </lineage>
</organism>
<name>A0A1J6IQ18_NICAT</name>
<evidence type="ECO:0000313" key="2">
    <source>
        <dbReference type="Proteomes" id="UP000187609"/>
    </source>
</evidence>
<comment type="caution">
    <text evidence="1">The sequence shown here is derived from an EMBL/GenBank/DDBJ whole genome shotgun (WGS) entry which is preliminary data.</text>
</comment>
<gene>
    <name evidence="1" type="ORF">A4A49_09625</name>
</gene>
<reference evidence="1" key="1">
    <citation type="submission" date="2016-11" db="EMBL/GenBank/DDBJ databases">
        <title>The genome of Nicotiana attenuata.</title>
        <authorList>
            <person name="Xu S."/>
            <person name="Brockmoeller T."/>
            <person name="Gaquerel E."/>
            <person name="Navarro A."/>
            <person name="Kuhl H."/>
            <person name="Gase K."/>
            <person name="Ling Z."/>
            <person name="Zhou W."/>
            <person name="Kreitzer C."/>
            <person name="Stanke M."/>
            <person name="Tang H."/>
            <person name="Lyons E."/>
            <person name="Pandey P."/>
            <person name="Pandey S.P."/>
            <person name="Timmermann B."/>
            <person name="Baldwin I.T."/>
        </authorList>
    </citation>
    <scope>NUCLEOTIDE SEQUENCE [LARGE SCALE GENOMIC DNA]</scope>
    <source>
        <strain evidence="1">UT</strain>
    </source>
</reference>
<dbReference type="Proteomes" id="UP000187609">
    <property type="component" value="Unassembled WGS sequence"/>
</dbReference>
<proteinExistence type="predicted"/>
<evidence type="ECO:0000313" key="1">
    <source>
        <dbReference type="EMBL" id="OIT00931.1"/>
    </source>
</evidence>
<protein>
    <submittedName>
        <fullName evidence="1">Uncharacterized protein</fullName>
    </submittedName>
</protein>
<accession>A0A1J6IQ18</accession>
<dbReference type="Gramene" id="OIT00931">
    <property type="protein sequence ID" value="OIT00931"/>
    <property type="gene ID" value="A4A49_09625"/>
</dbReference>